<name>A0A0E9W1Q9_ANGAN</name>
<reference evidence="1" key="1">
    <citation type="submission" date="2014-11" db="EMBL/GenBank/DDBJ databases">
        <authorList>
            <person name="Amaro Gonzalez C."/>
        </authorList>
    </citation>
    <scope>NUCLEOTIDE SEQUENCE</scope>
</reference>
<organism evidence="1">
    <name type="scientific">Anguilla anguilla</name>
    <name type="common">European freshwater eel</name>
    <name type="synonym">Muraena anguilla</name>
    <dbReference type="NCBI Taxonomy" id="7936"/>
    <lineage>
        <taxon>Eukaryota</taxon>
        <taxon>Metazoa</taxon>
        <taxon>Chordata</taxon>
        <taxon>Craniata</taxon>
        <taxon>Vertebrata</taxon>
        <taxon>Euteleostomi</taxon>
        <taxon>Actinopterygii</taxon>
        <taxon>Neopterygii</taxon>
        <taxon>Teleostei</taxon>
        <taxon>Anguilliformes</taxon>
        <taxon>Anguillidae</taxon>
        <taxon>Anguilla</taxon>
    </lineage>
</organism>
<reference evidence="1" key="2">
    <citation type="journal article" date="2015" name="Fish Shellfish Immunol.">
        <title>Early steps in the European eel (Anguilla anguilla)-Vibrio vulnificus interaction in the gills: Role of the RtxA13 toxin.</title>
        <authorList>
            <person name="Callol A."/>
            <person name="Pajuelo D."/>
            <person name="Ebbesson L."/>
            <person name="Teles M."/>
            <person name="MacKenzie S."/>
            <person name="Amaro C."/>
        </authorList>
    </citation>
    <scope>NUCLEOTIDE SEQUENCE</scope>
</reference>
<dbReference type="AlphaFoldDB" id="A0A0E9W1Q9"/>
<accession>A0A0E9W1Q9</accession>
<proteinExistence type="predicted"/>
<protein>
    <submittedName>
        <fullName evidence="1">Uncharacterized protein</fullName>
    </submittedName>
</protein>
<evidence type="ECO:0000313" key="1">
    <source>
        <dbReference type="EMBL" id="JAH84282.1"/>
    </source>
</evidence>
<dbReference type="EMBL" id="GBXM01024295">
    <property type="protein sequence ID" value="JAH84282.1"/>
    <property type="molecule type" value="Transcribed_RNA"/>
</dbReference>
<sequence>MRRAVRVREQWWQKWEDSSLRALAAVGRCIYCAVVLQCVWSHWCLFLGWQCQIRPAAGCWEVLV</sequence>